<organism evidence="2 3">
    <name type="scientific">Asticcacaulis benevestitus DSM 16100 = ATCC BAA-896</name>
    <dbReference type="NCBI Taxonomy" id="1121022"/>
    <lineage>
        <taxon>Bacteria</taxon>
        <taxon>Pseudomonadati</taxon>
        <taxon>Pseudomonadota</taxon>
        <taxon>Alphaproteobacteria</taxon>
        <taxon>Caulobacterales</taxon>
        <taxon>Caulobacteraceae</taxon>
        <taxon>Asticcacaulis</taxon>
    </lineage>
</organism>
<proteinExistence type="predicted"/>
<dbReference type="eggNOG" id="ENOG502ZQ3W">
    <property type="taxonomic scope" value="Bacteria"/>
</dbReference>
<name>V4RSX4_9CAUL</name>
<keyword evidence="3" id="KW-1185">Reference proteome</keyword>
<protein>
    <submittedName>
        <fullName evidence="2">Uncharacterized protein</fullName>
    </submittedName>
</protein>
<reference evidence="2 3" key="1">
    <citation type="journal article" date="2014" name="Nature">
        <title>Sequential evolution of bacterial morphology by co-option of a developmental regulator.</title>
        <authorList>
            <person name="Jiang C."/>
            <person name="Brown P.J."/>
            <person name="Ducret A."/>
            <person name="Brun Y.V."/>
        </authorList>
    </citation>
    <scope>NUCLEOTIDE SEQUENCE [LARGE SCALE GENOMIC DNA]</scope>
    <source>
        <strain evidence="2 3">DSM 16100</strain>
    </source>
</reference>
<dbReference type="OrthoDB" id="7173830at2"/>
<dbReference type="Proteomes" id="UP000017837">
    <property type="component" value="Unassembled WGS sequence"/>
</dbReference>
<dbReference type="PATRIC" id="fig|1121022.4.peg.364"/>
<dbReference type="EMBL" id="AWGB01000004">
    <property type="protein sequence ID" value="ESQ94273.1"/>
    <property type="molecule type" value="Genomic_DNA"/>
</dbReference>
<gene>
    <name evidence="2" type="ORF">ABENE_01845</name>
</gene>
<accession>V4RSX4</accession>
<evidence type="ECO:0000256" key="1">
    <source>
        <dbReference type="SAM" id="SignalP"/>
    </source>
</evidence>
<feature type="chain" id="PRO_5004728802" evidence="1">
    <location>
        <begin position="23"/>
        <end position="126"/>
    </location>
</feature>
<keyword evidence="1" id="KW-0732">Signal</keyword>
<feature type="signal peptide" evidence="1">
    <location>
        <begin position="1"/>
        <end position="22"/>
    </location>
</feature>
<comment type="caution">
    <text evidence="2">The sequence shown here is derived from an EMBL/GenBank/DDBJ whole genome shotgun (WGS) entry which is preliminary data.</text>
</comment>
<evidence type="ECO:0000313" key="3">
    <source>
        <dbReference type="Proteomes" id="UP000017837"/>
    </source>
</evidence>
<dbReference type="RefSeq" id="WP_018080133.1">
    <property type="nucleotide sequence ID" value="NZ_AQWM01000001.1"/>
</dbReference>
<dbReference type="AlphaFoldDB" id="V4RSX4"/>
<dbReference type="STRING" id="1121022.GCA_000376105_00457"/>
<evidence type="ECO:0000313" key="2">
    <source>
        <dbReference type="EMBL" id="ESQ94273.1"/>
    </source>
</evidence>
<sequence>MKHLILPVSFMALAGVALSGHAQDAPAANINSMPKWSEFPLPPEKVPTPAELLAKVTETQNQRRLLRTEVRALVWDESDPNVFAQTARDKINPALSGPVEATYSVVEIEALAAELRRKAAPPPVVN</sequence>